<dbReference type="PANTHER" id="PTHR31315:SF1">
    <property type="entry name" value="PROTEIN SIP5"/>
    <property type="match status" value="1"/>
</dbReference>
<reference evidence="5 6" key="1">
    <citation type="submission" date="2006-10" db="EMBL/GenBank/DDBJ databases">
        <title>The Genome Sequence of Batrachochytrium dendrobatidis JEL423.</title>
        <authorList>
            <consortium name="The Broad Institute Genome Sequencing Platform"/>
            <person name="Birren B."/>
            <person name="Lander E."/>
            <person name="Galagan J."/>
            <person name="Cuomo C."/>
            <person name="Devon K."/>
            <person name="Jaffe D."/>
            <person name="Butler J."/>
            <person name="Alvarez P."/>
            <person name="Gnerre S."/>
            <person name="Grabherr M."/>
            <person name="Kleber M."/>
            <person name="Mauceli E."/>
            <person name="Brockman W."/>
            <person name="Young S."/>
            <person name="LaButti K."/>
            <person name="Sykes S."/>
            <person name="DeCaprio D."/>
            <person name="Crawford M."/>
            <person name="Koehrsen M."/>
            <person name="Engels R."/>
            <person name="Montgomery P."/>
            <person name="Pearson M."/>
            <person name="Howarth C."/>
            <person name="Larson L."/>
            <person name="White J."/>
            <person name="O'Leary S."/>
            <person name="Kodira C."/>
            <person name="Zeng Q."/>
            <person name="Yandava C."/>
            <person name="Alvarado L."/>
            <person name="Longcore J."/>
            <person name="James T."/>
        </authorList>
    </citation>
    <scope>NUCLEOTIDE SEQUENCE [LARGE SCALE GENOMIC DNA]</scope>
    <source>
        <strain evidence="5 6">JEL423</strain>
    </source>
</reference>
<evidence type="ECO:0000256" key="2">
    <source>
        <dbReference type="PROSITE-ProRule" id="PRU00175"/>
    </source>
</evidence>
<protein>
    <recommendedName>
        <fullName evidence="4">RING-type domain-containing protein</fullName>
    </recommendedName>
</protein>
<dbReference type="PROSITE" id="PS50089">
    <property type="entry name" value="ZF_RING_2"/>
    <property type="match status" value="1"/>
</dbReference>
<comment type="similarity">
    <text evidence="1">Belongs to the SIP5 family.</text>
</comment>
<dbReference type="CDD" id="cd24139">
    <property type="entry name" value="SIP5-like"/>
    <property type="match status" value="1"/>
</dbReference>
<evidence type="ECO:0000313" key="6">
    <source>
        <dbReference type="Proteomes" id="UP000077115"/>
    </source>
</evidence>
<feature type="domain" description="RING-type" evidence="4">
    <location>
        <begin position="268"/>
        <end position="312"/>
    </location>
</feature>
<reference evidence="5 6" key="2">
    <citation type="submission" date="2016-05" db="EMBL/GenBank/DDBJ databases">
        <title>Lineage-specific infection strategies underlie the spectrum of fungal disease in amphibians.</title>
        <authorList>
            <person name="Cuomo C.A."/>
            <person name="Farrer R.A."/>
            <person name="James T."/>
            <person name="Longcore J."/>
            <person name="Birren B."/>
        </authorList>
    </citation>
    <scope>NUCLEOTIDE SEQUENCE [LARGE SCALE GENOMIC DNA]</scope>
    <source>
        <strain evidence="5 6">JEL423</strain>
    </source>
</reference>
<feature type="region of interest" description="Disordered" evidence="3">
    <location>
        <begin position="1"/>
        <end position="33"/>
    </location>
</feature>
<dbReference type="STRING" id="403673.A0A177WK01"/>
<dbReference type="eggNOG" id="KOG2789">
    <property type="taxonomic scope" value="Eukaryota"/>
</dbReference>
<dbReference type="VEuPathDB" id="FungiDB:BDEG_23603"/>
<feature type="region of interest" description="Disordered" evidence="3">
    <location>
        <begin position="697"/>
        <end position="740"/>
    </location>
</feature>
<dbReference type="EMBL" id="DS022303">
    <property type="protein sequence ID" value="OAJ39780.1"/>
    <property type="molecule type" value="Genomic_DNA"/>
</dbReference>
<keyword evidence="2" id="KW-0862">Zinc</keyword>
<feature type="compositionally biased region" description="Basic and acidic residues" evidence="3">
    <location>
        <begin position="453"/>
        <end position="467"/>
    </location>
</feature>
<evidence type="ECO:0000256" key="1">
    <source>
        <dbReference type="ARBA" id="ARBA00010402"/>
    </source>
</evidence>
<accession>A0A177WK01</accession>
<feature type="region of interest" description="Disordered" evidence="3">
    <location>
        <begin position="448"/>
        <end position="469"/>
    </location>
</feature>
<dbReference type="GO" id="GO:0005737">
    <property type="term" value="C:cytoplasm"/>
    <property type="evidence" value="ECO:0007669"/>
    <property type="project" value="TreeGrafter"/>
</dbReference>
<feature type="region of interest" description="Disordered" evidence="3">
    <location>
        <begin position="537"/>
        <end position="557"/>
    </location>
</feature>
<keyword evidence="2" id="KW-0479">Metal-binding</keyword>
<evidence type="ECO:0000259" key="4">
    <source>
        <dbReference type="PROSITE" id="PS50089"/>
    </source>
</evidence>
<dbReference type="AlphaFoldDB" id="A0A177WK01"/>
<dbReference type="SUPFAM" id="SSF57850">
    <property type="entry name" value="RING/U-box"/>
    <property type="match status" value="1"/>
</dbReference>
<organism evidence="5 6">
    <name type="scientific">Batrachochytrium dendrobatidis (strain JEL423)</name>
    <dbReference type="NCBI Taxonomy" id="403673"/>
    <lineage>
        <taxon>Eukaryota</taxon>
        <taxon>Fungi</taxon>
        <taxon>Fungi incertae sedis</taxon>
        <taxon>Chytridiomycota</taxon>
        <taxon>Chytridiomycota incertae sedis</taxon>
        <taxon>Chytridiomycetes</taxon>
        <taxon>Rhizophydiales</taxon>
        <taxon>Rhizophydiales incertae sedis</taxon>
        <taxon>Batrachochytrium</taxon>
    </lineage>
</organism>
<evidence type="ECO:0000313" key="5">
    <source>
        <dbReference type="EMBL" id="OAJ39780.1"/>
    </source>
</evidence>
<keyword evidence="2" id="KW-0863">Zinc-finger</keyword>
<dbReference type="InterPro" id="IPR001841">
    <property type="entry name" value="Znf_RING"/>
</dbReference>
<gene>
    <name evidence="5" type="ORF">BDEG_23603</name>
</gene>
<dbReference type="Proteomes" id="UP000077115">
    <property type="component" value="Unassembled WGS sequence"/>
</dbReference>
<name>A0A177WK01_BATDL</name>
<dbReference type="GO" id="GO:0008270">
    <property type="term" value="F:zinc ion binding"/>
    <property type="evidence" value="ECO:0007669"/>
    <property type="project" value="UniProtKB-KW"/>
</dbReference>
<dbReference type="OrthoDB" id="21471at2759"/>
<dbReference type="InterPro" id="IPR039301">
    <property type="entry name" value="Sip5/DA2"/>
</dbReference>
<dbReference type="PANTHER" id="PTHR31315">
    <property type="entry name" value="PROTEIN SIP5"/>
    <property type="match status" value="1"/>
</dbReference>
<proteinExistence type="inferred from homology"/>
<evidence type="ECO:0000256" key="3">
    <source>
        <dbReference type="SAM" id="MobiDB-lite"/>
    </source>
</evidence>
<sequence length="740" mass="79326">MGNAQGRTRDRGSDSSYSGGTSGHNGPSLMGFGLGHASASNSNMYNSEPMDSMPPQLIDGGLTMSQGALYSTTSADYDRAIVRRLVIERRLAPFYRGMNCDTDIPCLPDGFVANPTPGPTPSVVMSAAATSASIPISLEPTSSMTARSHSESYLASINAEAGPQPILANSTAEDHGTVFPQYQPTQTTTLSDPAAIKISLNTPAIFSTTGKSTGRSLTSLVRNRTSAILSTSPGSMGIGQRSLSTNALTEIPPRQISLAQLYKTPIECPICFLYYPKNINFTRCCDHPICTDCFIQIKRSQTTFEPAECPYCVVPNFGITYSPIGSMGYMQRYDLSYRPPGSSQAQHQDDATCMSASTGENSTASSSLIAHGRRRKSISFDNPAVVLSDELRPNWQHQKHQAAMGRVLNQRRHILPGHIRPNVLGEAEITSAATAAADLLETLTRFENASSSSERRAVRRAARETQRDSSYSYLQAMRHMGADIEELMVLEAIRLSLATSNDPLSSTMDIEAAETSAALSQIQSIDDTQDNLASRIERRPESEGVSASPDHSSSIPQLHYTDASESNLGISESMGNTTHAISLNDHLDNGLVGSSALSVVAASLETSHSNAQTFDTSSLRTDRYIHVTLEPMDSTSDGGEVSSTILDDGSEMTTTENVLQPQAMRILAISTRDENARRDADADDAVSFDSLAARKSMLSDADGEGSQHTPESHVAIGSHDPKFGPDDGESVQPFLGAANE</sequence>